<comment type="similarity">
    <text evidence="7">Belongs to the class I-like SAM-binding methyltransferase superfamily. rRNA adenine N(6)-methyltransferase family. RsmA subfamily.</text>
</comment>
<keyword evidence="4 7" id="KW-0808">Transferase</keyword>
<dbReference type="RefSeq" id="WP_018938391.1">
    <property type="nucleotide sequence ID" value="NZ_CP011367.1"/>
</dbReference>
<dbReference type="GO" id="GO:0005829">
    <property type="term" value="C:cytosol"/>
    <property type="evidence" value="ECO:0007669"/>
    <property type="project" value="TreeGrafter"/>
</dbReference>
<dbReference type="EMBL" id="CP011367">
    <property type="protein sequence ID" value="AKJ95862.1"/>
    <property type="molecule type" value="Genomic_DNA"/>
</dbReference>
<dbReference type="SMART" id="SM00650">
    <property type="entry name" value="rADc"/>
    <property type="match status" value="1"/>
</dbReference>
<dbReference type="Gene3D" id="1.10.8.100">
    <property type="entry name" value="Ribosomal RNA adenine dimethylase-like, domain 2"/>
    <property type="match status" value="1"/>
</dbReference>
<keyword evidence="6 7" id="KW-0694">RNA-binding</keyword>
<dbReference type="InterPro" id="IPR011530">
    <property type="entry name" value="rRNA_adenine_dimethylase"/>
</dbReference>
<evidence type="ECO:0000256" key="2">
    <source>
        <dbReference type="ARBA" id="ARBA00022552"/>
    </source>
</evidence>
<dbReference type="InterPro" id="IPR023165">
    <property type="entry name" value="rRNA_Ade_diMease-like_C"/>
</dbReference>
<dbReference type="InterPro" id="IPR029063">
    <property type="entry name" value="SAM-dependent_MTases_sf"/>
</dbReference>
<organism evidence="10 11">
    <name type="scientific">Thioalkalivibrio versutus</name>
    <dbReference type="NCBI Taxonomy" id="106634"/>
    <lineage>
        <taxon>Bacteria</taxon>
        <taxon>Pseudomonadati</taxon>
        <taxon>Pseudomonadota</taxon>
        <taxon>Gammaproteobacteria</taxon>
        <taxon>Chromatiales</taxon>
        <taxon>Ectothiorhodospiraceae</taxon>
        <taxon>Thioalkalivibrio</taxon>
    </lineage>
</organism>
<proteinExistence type="inferred from homology"/>
<evidence type="ECO:0000256" key="7">
    <source>
        <dbReference type="HAMAP-Rule" id="MF_00607"/>
    </source>
</evidence>
<sequence>MTRIKTSSPIRKRFGQNFLHDAGILARIVAAIAPQPGDAVLEIGPGRGALTAALLERLEHLVAVEIDRDLAAGLRAGFPPERLDLHVGDALHMQLSDLGALPERGWRVVGNLPYNISTPLMFHLLDQVGAIRDMHFLLQREVVERMTAAPGSKRYGRLTVMLAARAEATALFTVPPGAFHPPPKVYSSVVRITPLAEPRVAPTLYPTFARVVNQAFSSRRKTLRRGLSGLAEIADLEAAGLDPGERPENIDITGFEALARRLHPATP</sequence>
<feature type="binding site" evidence="7 8">
    <location>
        <position position="17"/>
    </location>
    <ligand>
        <name>S-adenosyl-L-methionine</name>
        <dbReference type="ChEBI" id="CHEBI:59789"/>
    </ligand>
</feature>
<evidence type="ECO:0000256" key="4">
    <source>
        <dbReference type="ARBA" id="ARBA00022679"/>
    </source>
</evidence>
<dbReference type="GO" id="GO:0003723">
    <property type="term" value="F:RNA binding"/>
    <property type="evidence" value="ECO:0007669"/>
    <property type="project" value="UniProtKB-UniRule"/>
</dbReference>
<dbReference type="CDD" id="cd02440">
    <property type="entry name" value="AdoMet_MTases"/>
    <property type="match status" value="1"/>
</dbReference>
<keyword evidence="3 7" id="KW-0489">Methyltransferase</keyword>
<dbReference type="SUPFAM" id="SSF53335">
    <property type="entry name" value="S-adenosyl-L-methionine-dependent methyltransferases"/>
    <property type="match status" value="1"/>
</dbReference>
<feature type="binding site" evidence="7 8">
    <location>
        <position position="19"/>
    </location>
    <ligand>
        <name>S-adenosyl-L-methionine</name>
        <dbReference type="ChEBI" id="CHEBI:59789"/>
    </ligand>
</feature>
<dbReference type="InterPro" id="IPR001737">
    <property type="entry name" value="KsgA/Erm"/>
</dbReference>
<keyword evidence="1 7" id="KW-0963">Cytoplasm</keyword>
<dbReference type="OrthoDB" id="9814755at2"/>
<evidence type="ECO:0000256" key="1">
    <source>
        <dbReference type="ARBA" id="ARBA00022490"/>
    </source>
</evidence>
<evidence type="ECO:0000313" key="11">
    <source>
        <dbReference type="Proteomes" id="UP000064201"/>
    </source>
</evidence>
<feature type="binding site" evidence="7 8">
    <location>
        <position position="44"/>
    </location>
    <ligand>
        <name>S-adenosyl-L-methionine</name>
        <dbReference type="ChEBI" id="CHEBI:59789"/>
    </ligand>
</feature>
<accession>A0A0G3G8I8</accession>
<evidence type="ECO:0000313" key="10">
    <source>
        <dbReference type="EMBL" id="AKJ95862.1"/>
    </source>
</evidence>
<dbReference type="AlphaFoldDB" id="A0A0G3G8I8"/>
<dbReference type="InterPro" id="IPR020596">
    <property type="entry name" value="rRNA_Ade_Mease_Trfase_CS"/>
</dbReference>
<dbReference type="Proteomes" id="UP000064201">
    <property type="component" value="Chromosome"/>
</dbReference>
<dbReference type="PANTHER" id="PTHR11727:SF7">
    <property type="entry name" value="DIMETHYLADENOSINE TRANSFERASE-RELATED"/>
    <property type="match status" value="1"/>
</dbReference>
<comment type="function">
    <text evidence="7">Specifically dimethylates two adjacent adenosines (A1518 and A1519) in the loop of a conserved hairpin near the 3'-end of 16S rRNA in the 30S particle. May play a critical role in biogenesis of 30S subunits.</text>
</comment>
<dbReference type="EC" id="2.1.1.182" evidence="7"/>
<reference evidence="10 11" key="1">
    <citation type="submission" date="2015-04" db="EMBL/GenBank/DDBJ databases">
        <title>Complete Sequence for the Genome of the Thioalkalivibrio versutus D301.</title>
        <authorList>
            <person name="Mu T."/>
            <person name="Zhou J."/>
            <person name="Xu X."/>
        </authorList>
    </citation>
    <scope>NUCLEOTIDE SEQUENCE [LARGE SCALE GENOMIC DNA]</scope>
    <source>
        <strain evidence="10 11">D301</strain>
    </source>
</reference>
<dbReference type="Pfam" id="PF00398">
    <property type="entry name" value="RrnaAD"/>
    <property type="match status" value="1"/>
</dbReference>
<dbReference type="PATRIC" id="fig|106634.4.peg.2259"/>
<evidence type="ECO:0000259" key="9">
    <source>
        <dbReference type="SMART" id="SM00650"/>
    </source>
</evidence>
<evidence type="ECO:0000256" key="8">
    <source>
        <dbReference type="PROSITE-ProRule" id="PRU01026"/>
    </source>
</evidence>
<protein>
    <recommendedName>
        <fullName evidence="7">Ribosomal RNA small subunit methyltransferase A</fullName>
        <ecNumber evidence="7">2.1.1.182</ecNumber>
    </recommendedName>
    <alternativeName>
        <fullName evidence="7">16S rRNA (adenine(1518)-N(6)/adenine(1519)-N(6))-dimethyltransferase</fullName>
    </alternativeName>
    <alternativeName>
        <fullName evidence="7">16S rRNA dimethyladenosine transferase</fullName>
    </alternativeName>
    <alternativeName>
        <fullName evidence="7">16S rRNA dimethylase</fullName>
    </alternativeName>
    <alternativeName>
        <fullName evidence="7">S-adenosylmethionine-6-N', N'-adenosyl(rRNA) dimethyltransferase</fullName>
    </alternativeName>
</protein>
<evidence type="ECO:0000256" key="6">
    <source>
        <dbReference type="ARBA" id="ARBA00022884"/>
    </source>
</evidence>
<feature type="binding site" evidence="7 8">
    <location>
        <position position="89"/>
    </location>
    <ligand>
        <name>S-adenosyl-L-methionine</name>
        <dbReference type="ChEBI" id="CHEBI:59789"/>
    </ligand>
</feature>
<dbReference type="KEGG" id="tvr:TVD_11090"/>
<dbReference type="HAMAP" id="MF_00607">
    <property type="entry name" value="16SrRNA_methyltr_A"/>
    <property type="match status" value="1"/>
</dbReference>
<keyword evidence="5 7" id="KW-0949">S-adenosyl-L-methionine</keyword>
<feature type="binding site" evidence="7 8">
    <location>
        <position position="65"/>
    </location>
    <ligand>
        <name>S-adenosyl-L-methionine</name>
        <dbReference type="ChEBI" id="CHEBI:59789"/>
    </ligand>
</feature>
<keyword evidence="11" id="KW-1185">Reference proteome</keyword>
<keyword evidence="2 7" id="KW-0698">rRNA processing</keyword>
<evidence type="ECO:0000256" key="5">
    <source>
        <dbReference type="ARBA" id="ARBA00022691"/>
    </source>
</evidence>
<dbReference type="PROSITE" id="PS51689">
    <property type="entry name" value="SAM_RNA_A_N6_MT"/>
    <property type="match status" value="1"/>
</dbReference>
<dbReference type="PANTHER" id="PTHR11727">
    <property type="entry name" value="DIMETHYLADENOSINE TRANSFERASE"/>
    <property type="match status" value="1"/>
</dbReference>
<dbReference type="Gene3D" id="3.40.50.150">
    <property type="entry name" value="Vaccinia Virus protein VP39"/>
    <property type="match status" value="1"/>
</dbReference>
<dbReference type="NCBIfam" id="TIGR00755">
    <property type="entry name" value="ksgA"/>
    <property type="match status" value="1"/>
</dbReference>
<dbReference type="GO" id="GO:0052908">
    <property type="term" value="F:16S rRNA (adenine(1518)-N(6)/adenine(1519)-N(6))-dimethyltransferase activity"/>
    <property type="evidence" value="ECO:0007669"/>
    <property type="project" value="UniProtKB-EC"/>
</dbReference>
<dbReference type="STRING" id="106634.TVD_11090"/>
<dbReference type="FunFam" id="1.10.8.100:FF:000001">
    <property type="entry name" value="Ribosomal RNA small subunit methyltransferase A"/>
    <property type="match status" value="1"/>
</dbReference>
<dbReference type="InterPro" id="IPR020598">
    <property type="entry name" value="rRNA_Ade_methylase_Trfase_N"/>
</dbReference>
<feature type="binding site" evidence="7 8">
    <location>
        <position position="111"/>
    </location>
    <ligand>
        <name>S-adenosyl-L-methionine</name>
        <dbReference type="ChEBI" id="CHEBI:59789"/>
    </ligand>
</feature>
<evidence type="ECO:0000256" key="3">
    <source>
        <dbReference type="ARBA" id="ARBA00022603"/>
    </source>
</evidence>
<dbReference type="PROSITE" id="PS01131">
    <property type="entry name" value="RRNA_A_DIMETH"/>
    <property type="match status" value="1"/>
</dbReference>
<feature type="domain" description="Ribosomal RNA adenine methylase transferase N-terminal" evidence="9">
    <location>
        <begin position="24"/>
        <end position="196"/>
    </location>
</feature>
<comment type="subcellular location">
    <subcellularLocation>
        <location evidence="7">Cytoplasm</location>
    </subcellularLocation>
</comment>
<comment type="catalytic activity">
    <reaction evidence="7">
        <text>adenosine(1518)/adenosine(1519) in 16S rRNA + 4 S-adenosyl-L-methionine = N(6)-dimethyladenosine(1518)/N(6)-dimethyladenosine(1519) in 16S rRNA + 4 S-adenosyl-L-homocysteine + 4 H(+)</text>
        <dbReference type="Rhea" id="RHEA:19609"/>
        <dbReference type="Rhea" id="RHEA-COMP:10232"/>
        <dbReference type="Rhea" id="RHEA-COMP:10233"/>
        <dbReference type="ChEBI" id="CHEBI:15378"/>
        <dbReference type="ChEBI" id="CHEBI:57856"/>
        <dbReference type="ChEBI" id="CHEBI:59789"/>
        <dbReference type="ChEBI" id="CHEBI:74411"/>
        <dbReference type="ChEBI" id="CHEBI:74493"/>
        <dbReference type="EC" id="2.1.1.182"/>
    </reaction>
</comment>
<name>A0A0G3G8I8_9GAMM</name>
<gene>
    <name evidence="7" type="primary">rsmA</name>
    <name evidence="7" type="synonym">ksgA</name>
    <name evidence="10" type="ORF">TVD_11090</name>
</gene>